<dbReference type="GO" id="GO:0003924">
    <property type="term" value="F:GTPase activity"/>
    <property type="evidence" value="ECO:0007669"/>
    <property type="project" value="InterPro"/>
</dbReference>
<dbReference type="InterPro" id="IPR027417">
    <property type="entry name" value="P-loop_NTPase"/>
</dbReference>
<dbReference type="InterPro" id="IPR023115">
    <property type="entry name" value="TIF_IF2_dom3"/>
</dbReference>
<dbReference type="SUPFAM" id="SSF52540">
    <property type="entry name" value="P-loop containing nucleoside triphosphate hydrolases"/>
    <property type="match status" value="1"/>
</dbReference>
<dbReference type="FunFam" id="2.40.30.10:FF:000013">
    <property type="entry name" value="eukaryotic translation initiation factor 5B"/>
    <property type="match status" value="1"/>
</dbReference>
<dbReference type="PANTHER" id="PTHR43381:SF4">
    <property type="entry name" value="EUKARYOTIC TRANSLATION INITIATION FACTOR 5B"/>
    <property type="match status" value="1"/>
</dbReference>
<sequence>MHGLEQQTKESLRLLRERKCPFIVALNKVDRLYGWEAHPNMDIQQTLALQNRHVQVEFRNRLQDVCNELSGEGFNSSAYFENKDVRSYVSIVPLSAKTGEGISDLLLLKIKLVKRFMEGKVTYKNDIQCTVLEVKPIAGHGVTIDVILINGVLREGDPICLCGQEGPIFTSIRYLMTPEPMHETRVRGDYVHHREVKAAMGVKIVANELENVVAGTPLIVVKPGDDREAIGRAVMKDATDISKYITADCGVTVQSSTLGALEALLSFLTDMKIPIANAFIGPMHKKHILQVVPMKRRNARYSVVLAFDTVISPDAREVAQKNEIRIFEADIIYHLFDAFTRYQEDFEKQEKDRLRSIAIFPVQLKVLDDAIHHTDPIILPVVVERGQMREGTPLCALKGEDIVPIGRVISMERDNKEVRSAKAGEEIAVKIHSAATGVAFGRHFDAKCQIVSQITRPSVDAVKTFSNELTGDDVNLLATLIKALKVPKAA</sequence>
<evidence type="ECO:0000256" key="4">
    <source>
        <dbReference type="ARBA" id="ARBA00032478"/>
    </source>
</evidence>
<dbReference type="GO" id="GO:0003743">
    <property type="term" value="F:translation initiation factor activity"/>
    <property type="evidence" value="ECO:0007669"/>
    <property type="project" value="UniProtKB-KW"/>
</dbReference>
<evidence type="ECO:0000259" key="6">
    <source>
        <dbReference type="Pfam" id="PF11987"/>
    </source>
</evidence>
<keyword evidence="3" id="KW-0342">GTP-binding</keyword>
<dbReference type="InterPro" id="IPR015760">
    <property type="entry name" value="TIF_IF2"/>
</dbReference>
<dbReference type="Gene3D" id="2.40.30.10">
    <property type="entry name" value="Translation factors"/>
    <property type="match status" value="2"/>
</dbReference>
<keyword evidence="8" id="KW-0396">Initiation factor</keyword>
<evidence type="ECO:0000313" key="8">
    <source>
        <dbReference type="EMBL" id="EPY19464.1"/>
    </source>
</evidence>
<feature type="domain" description="Elongation factor Tu-type" evidence="7">
    <location>
        <begin position="361"/>
        <end position="435"/>
    </location>
</feature>
<dbReference type="SUPFAM" id="SSF50447">
    <property type="entry name" value="Translation proteins"/>
    <property type="match status" value="2"/>
</dbReference>
<name>S9TSB8_9TRYP</name>
<reference evidence="8 9" key="1">
    <citation type="journal article" date="2013" name="PLoS ONE">
        <title>Predicting the Proteins of Angomonas deanei, Strigomonas culicis and Their Respective Endosymbionts Reveals New Aspects of the Trypanosomatidae Family.</title>
        <authorList>
            <person name="Motta M.C."/>
            <person name="Martins A.C."/>
            <person name="de Souza S.S."/>
            <person name="Catta-Preta C.M."/>
            <person name="Silva R."/>
            <person name="Klein C.C."/>
            <person name="de Almeida L.G."/>
            <person name="de Lima Cunha O."/>
            <person name="Ciapina L.P."/>
            <person name="Brocchi M."/>
            <person name="Colabardini A.C."/>
            <person name="de Araujo Lima B."/>
            <person name="Machado C.R."/>
            <person name="de Almeida Soares C.M."/>
            <person name="Probst C.M."/>
            <person name="de Menezes C.B."/>
            <person name="Thompson C.E."/>
            <person name="Bartholomeu D.C."/>
            <person name="Gradia D.F."/>
            <person name="Pavoni D.P."/>
            <person name="Grisard E.C."/>
            <person name="Fantinatti-Garboggini F."/>
            <person name="Marchini F.K."/>
            <person name="Rodrigues-Luiz G.F."/>
            <person name="Wagner G."/>
            <person name="Goldman G.H."/>
            <person name="Fietto J.L."/>
            <person name="Elias M.C."/>
            <person name="Goldman M.H."/>
            <person name="Sagot M.F."/>
            <person name="Pereira M."/>
            <person name="Stoco P.H."/>
            <person name="de Mendonca-Neto R.P."/>
            <person name="Teixeira S.M."/>
            <person name="Maciel T.E."/>
            <person name="de Oliveira Mendes T.A."/>
            <person name="Urmenyi T.P."/>
            <person name="de Souza W."/>
            <person name="Schenkman S."/>
            <person name="de Vasconcelos A.T."/>
        </authorList>
    </citation>
    <scope>NUCLEOTIDE SEQUENCE [LARGE SCALE GENOMIC DNA]</scope>
</reference>
<dbReference type="Gene3D" id="3.40.50.10050">
    <property type="entry name" value="Translation initiation factor IF- 2, domain 3"/>
    <property type="match status" value="1"/>
</dbReference>
<dbReference type="GO" id="GO:0005739">
    <property type="term" value="C:mitochondrion"/>
    <property type="evidence" value="ECO:0007669"/>
    <property type="project" value="TreeGrafter"/>
</dbReference>
<dbReference type="InterPro" id="IPR036925">
    <property type="entry name" value="TIF_IF2_dom3_sf"/>
</dbReference>
<dbReference type="Gene3D" id="3.40.50.300">
    <property type="entry name" value="P-loop containing nucleotide triphosphate hydrolases"/>
    <property type="match status" value="1"/>
</dbReference>
<gene>
    <name evidence="8" type="ORF">STCU_09447</name>
</gene>
<dbReference type="InterPro" id="IPR000795">
    <property type="entry name" value="T_Tr_GTP-bd_dom"/>
</dbReference>
<dbReference type="GO" id="GO:0005525">
    <property type="term" value="F:GTP binding"/>
    <property type="evidence" value="ECO:0007669"/>
    <property type="project" value="UniProtKB-KW"/>
</dbReference>
<feature type="domain" description="Tr-type G" evidence="5">
    <location>
        <begin position="2"/>
        <end position="111"/>
    </location>
</feature>
<dbReference type="PANTHER" id="PTHR43381">
    <property type="entry name" value="TRANSLATION INITIATION FACTOR IF-2-RELATED"/>
    <property type="match status" value="1"/>
</dbReference>
<keyword evidence="8" id="KW-0648">Protein biosynthesis</keyword>
<comment type="caution">
    <text evidence="8">The sequence shown here is derived from an EMBL/GenBank/DDBJ whole genome shotgun (WGS) entry which is preliminary data.</text>
</comment>
<protein>
    <recommendedName>
        <fullName evidence="1">Eukaryotic translation initiation factor 5B</fullName>
    </recommendedName>
    <alternativeName>
        <fullName evidence="4">Translation initiation factor IF-2</fullName>
    </alternativeName>
</protein>
<dbReference type="CDD" id="cd03703">
    <property type="entry name" value="aeIF5B_II"/>
    <property type="match status" value="1"/>
</dbReference>
<dbReference type="SUPFAM" id="SSF52156">
    <property type="entry name" value="Initiation factor IF2/eIF5b, domain 3"/>
    <property type="match status" value="1"/>
</dbReference>
<evidence type="ECO:0000259" key="5">
    <source>
        <dbReference type="Pfam" id="PF00009"/>
    </source>
</evidence>
<accession>S9TSB8</accession>
<evidence type="ECO:0000313" key="9">
    <source>
        <dbReference type="Proteomes" id="UP000015354"/>
    </source>
</evidence>
<evidence type="ECO:0000256" key="1">
    <source>
        <dbReference type="ARBA" id="ARBA00013824"/>
    </source>
</evidence>
<proteinExistence type="predicted"/>
<keyword evidence="2" id="KW-0547">Nucleotide-binding</keyword>
<dbReference type="InterPro" id="IPR029459">
    <property type="entry name" value="EFTU-type"/>
</dbReference>
<evidence type="ECO:0000259" key="7">
    <source>
        <dbReference type="Pfam" id="PF14578"/>
    </source>
</evidence>
<evidence type="ECO:0000256" key="3">
    <source>
        <dbReference type="ARBA" id="ARBA00023134"/>
    </source>
</evidence>
<dbReference type="FunFam" id="3.40.50.10050:FF:000002">
    <property type="entry name" value="Eukaryotic translation initiation factor 5B"/>
    <property type="match status" value="1"/>
</dbReference>
<dbReference type="InterPro" id="IPR009000">
    <property type="entry name" value="Transl_B-barrel_sf"/>
</dbReference>
<dbReference type="Proteomes" id="UP000015354">
    <property type="component" value="Unassembled WGS sequence"/>
</dbReference>
<dbReference type="AlphaFoldDB" id="S9TSB8"/>
<dbReference type="Pfam" id="PF11987">
    <property type="entry name" value="IF-2"/>
    <property type="match status" value="1"/>
</dbReference>
<keyword evidence="9" id="KW-1185">Reference proteome</keyword>
<organism evidence="8 9">
    <name type="scientific">Strigomonas culicis</name>
    <dbReference type="NCBI Taxonomy" id="28005"/>
    <lineage>
        <taxon>Eukaryota</taxon>
        <taxon>Discoba</taxon>
        <taxon>Euglenozoa</taxon>
        <taxon>Kinetoplastea</taxon>
        <taxon>Metakinetoplastina</taxon>
        <taxon>Trypanosomatida</taxon>
        <taxon>Trypanosomatidae</taxon>
        <taxon>Strigomonadinae</taxon>
        <taxon>Strigomonas</taxon>
    </lineage>
</organism>
<dbReference type="EMBL" id="ATMH01009447">
    <property type="protein sequence ID" value="EPY19464.1"/>
    <property type="molecule type" value="Genomic_DNA"/>
</dbReference>
<feature type="domain" description="Translation initiation factor IF- 2" evidence="6">
    <location>
        <begin position="245"/>
        <end position="339"/>
    </location>
</feature>
<dbReference type="OrthoDB" id="4928at2759"/>
<dbReference type="Pfam" id="PF00009">
    <property type="entry name" value="GTP_EFTU"/>
    <property type="match status" value="1"/>
</dbReference>
<evidence type="ECO:0000256" key="2">
    <source>
        <dbReference type="ARBA" id="ARBA00022741"/>
    </source>
</evidence>
<dbReference type="Pfam" id="PF14578">
    <property type="entry name" value="GTP_EFTU_D4"/>
    <property type="match status" value="1"/>
</dbReference>